<evidence type="ECO:0000259" key="2">
    <source>
        <dbReference type="Pfam" id="PF19501"/>
    </source>
</evidence>
<gene>
    <name evidence="5" type="ORF">OQ497_10630</name>
</gene>
<reference evidence="5 6" key="1">
    <citation type="submission" date="2022-11" db="EMBL/GenBank/DDBJ databases">
        <title>Genome sequencing of Acetobacter type strain.</title>
        <authorList>
            <person name="Heo J."/>
            <person name="Lee D."/>
            <person name="Han B.-H."/>
            <person name="Hong S.-B."/>
            <person name="Kwon S.-W."/>
        </authorList>
    </citation>
    <scope>NUCLEOTIDE SEQUENCE [LARGE SCALE GENOMIC DNA]</scope>
    <source>
        <strain evidence="5 6">KACC 21253</strain>
    </source>
</reference>
<accession>A0ABT3QGN6</accession>
<comment type="caution">
    <text evidence="5">The sequence shown here is derived from an EMBL/GenBank/DDBJ whole genome shotgun (WGS) entry which is preliminary data.</text>
</comment>
<dbReference type="InterPro" id="IPR045793">
    <property type="entry name" value="PcRGLX/YetA-like"/>
</dbReference>
<evidence type="ECO:0000259" key="3">
    <source>
        <dbReference type="Pfam" id="PF21345"/>
    </source>
</evidence>
<protein>
    <recommendedName>
        <fullName evidence="7">Tat pathway signal sequence domain protein</fullName>
    </recommendedName>
</protein>
<feature type="domain" description="PcRGLX/YetA-like N-terminal RIFT barrel" evidence="2">
    <location>
        <begin position="37"/>
        <end position="109"/>
    </location>
</feature>
<feature type="chain" id="PRO_5047097660" description="Tat pathway signal sequence domain protein" evidence="1">
    <location>
        <begin position="28"/>
        <end position="906"/>
    </location>
</feature>
<dbReference type="InterPro" id="IPR006311">
    <property type="entry name" value="TAT_signal"/>
</dbReference>
<evidence type="ECO:0000313" key="5">
    <source>
        <dbReference type="EMBL" id="MCX2564410.1"/>
    </source>
</evidence>
<dbReference type="EMBL" id="JAPIUZ010000005">
    <property type="protein sequence ID" value="MCX2564410.1"/>
    <property type="molecule type" value="Genomic_DNA"/>
</dbReference>
<organism evidence="5 6">
    <name type="scientific">Acetobacter thailandicus</name>
    <dbReference type="NCBI Taxonomy" id="1502842"/>
    <lineage>
        <taxon>Bacteria</taxon>
        <taxon>Pseudomonadati</taxon>
        <taxon>Pseudomonadota</taxon>
        <taxon>Alphaproteobacteria</taxon>
        <taxon>Acetobacterales</taxon>
        <taxon>Acetobacteraceae</taxon>
        <taxon>Acetobacter</taxon>
    </lineage>
</organism>
<dbReference type="Proteomes" id="UP001301152">
    <property type="component" value="Unassembled WGS sequence"/>
</dbReference>
<dbReference type="PROSITE" id="PS51318">
    <property type="entry name" value="TAT"/>
    <property type="match status" value="1"/>
</dbReference>
<dbReference type="InterPro" id="IPR048330">
    <property type="entry name" value="PcRGLX/YetA_2nd"/>
</dbReference>
<dbReference type="InterPro" id="IPR048331">
    <property type="entry name" value="PcRGLX/YetA_3rd"/>
</dbReference>
<feature type="domain" description="PcRGLX/YetA-like C-terminal alpha/alpha toroid" evidence="4">
    <location>
        <begin position="490"/>
        <end position="898"/>
    </location>
</feature>
<dbReference type="Pfam" id="PF21346">
    <property type="entry name" value="PcRGLX_3rd"/>
    <property type="match status" value="1"/>
</dbReference>
<sequence length="906" mass="100369">MPHLGRRHFLKLSTATSSLFFTAATQAQGSAEHKSATTQINWLDGPPSGNVFQGTTFGVAWPQGALRAPARFSLGTSDAGTQQVQSWITAWWPDGSVKWSAHAVSPTAHSDLAAYTRLHAVPARHSETRTETIAQKTDDQISVNTGKLQASFSKGQSFLSLSFPRQAQVQAITLLEQSTQQGEITQTRTFPCHGDVHTLEIEGNGPDRAVIRIEGKHSGPDHTQVIPFIFRFYFYKNSGAIRVIHSIIHDIDPKKYEVRGLGLNISSQFHGEAYNRHIRFVSADGGVFAEALQPLTGLRRDPGSNIRSAQTQGQAVPPEAEWSPKVSGAIGYVPVYGDYTLTQATCDGFSLKKRITKHDAWINAFSGQRASGTVFLGDVSGGVVLGIRNFWQSYPAALSVENGGENNAQLTAWLWAPDAEPMQMASYQTPENQNDYTTQRQALDITYEDYEPGFSSSYGVGRTSEIVIEFTDHTPDNTSLVAIAQRISSPPQLRQSLSDLFTSRATHAFWSPEHPQSVNSKVNQALDTLFTFYRNQIEQRRWYGFWNYGDIMHTYDADRHTWRYDIGGFAWDNGELSSVMWFWAYHLHKGNAESFRQAEAMTRHITEVDVYHIGKFAPLGSRHNVQHWGDSAKQLRISSVANAKIYYFLTADERTGELLHVQVNAVNRLQDIVPGRKTGGAAAIKAQPHHATVSFGTDWGAIAAAWLLEWERTGDEPWKNKLLASMTSIAAQPHGFFTGLGVMDLHTGEFAQDRTGALSVSHLSAMFGLPETCSELIMLLPQPDFKNAWLDYCTLYLADAQNQKNKLGQALHHLNLRQAHARLLAYAGYTLRDTALCRQAWRIFAQGDAGLLLSDFQINHLSPPAVPEAVDEAPHISTNAAAQWGLGATGLMALAPQEENIFYETL</sequence>
<name>A0ABT3QGN6_9PROT</name>
<dbReference type="PANTHER" id="PTHR40081:SF1">
    <property type="entry name" value="TAT PATHWAY SIGNAL SEQUENCE DOMAIN PROTEIN"/>
    <property type="match status" value="1"/>
</dbReference>
<evidence type="ECO:0008006" key="7">
    <source>
        <dbReference type="Google" id="ProtNLM"/>
    </source>
</evidence>
<dbReference type="PANTHER" id="PTHR40081">
    <property type="entry name" value="CONCANAVALIN A-LIKE LECTIN/GLUCANASE"/>
    <property type="match status" value="1"/>
</dbReference>
<evidence type="ECO:0000259" key="4">
    <source>
        <dbReference type="Pfam" id="PF21346"/>
    </source>
</evidence>
<dbReference type="Pfam" id="PF19501">
    <property type="entry name" value="PcRGLX_1st"/>
    <property type="match status" value="1"/>
</dbReference>
<feature type="signal peptide" evidence="1">
    <location>
        <begin position="1"/>
        <end position="27"/>
    </location>
</feature>
<dbReference type="InterPro" id="IPR048329">
    <property type="entry name" value="PcRGLX_1st"/>
</dbReference>
<feature type="domain" description="PcRGLX/YetA-like central beta-sandwich" evidence="3">
    <location>
        <begin position="135"/>
        <end position="484"/>
    </location>
</feature>
<evidence type="ECO:0000313" key="6">
    <source>
        <dbReference type="Proteomes" id="UP001301152"/>
    </source>
</evidence>
<evidence type="ECO:0000256" key="1">
    <source>
        <dbReference type="SAM" id="SignalP"/>
    </source>
</evidence>
<proteinExistence type="predicted"/>
<dbReference type="RefSeq" id="WP_173559811.1">
    <property type="nucleotide sequence ID" value="NZ_JAPIUZ010000005.1"/>
</dbReference>
<keyword evidence="1" id="KW-0732">Signal</keyword>
<dbReference type="Pfam" id="PF21345">
    <property type="entry name" value="PcRGLX_2nd"/>
    <property type="match status" value="1"/>
</dbReference>
<keyword evidence="6" id="KW-1185">Reference proteome</keyword>